<dbReference type="Proteomes" id="UP000053573">
    <property type="component" value="Unassembled WGS sequence"/>
</dbReference>
<dbReference type="Gene3D" id="3.40.50.10810">
    <property type="entry name" value="Tandem AAA-ATPase domain"/>
    <property type="match status" value="1"/>
</dbReference>
<dbReference type="SUPFAM" id="SSF52540">
    <property type="entry name" value="P-loop containing nucleoside triphosphate hydrolases"/>
    <property type="match status" value="1"/>
</dbReference>
<keyword evidence="2" id="KW-0378">Hydrolase</keyword>
<evidence type="ECO:0000259" key="4">
    <source>
        <dbReference type="Pfam" id="PF00176"/>
    </source>
</evidence>
<dbReference type="GO" id="GO:0005524">
    <property type="term" value="F:ATP binding"/>
    <property type="evidence" value="ECO:0007669"/>
    <property type="project" value="UniProtKB-KW"/>
</dbReference>
<protein>
    <recommendedName>
        <fullName evidence="4">SNF2 N-terminal domain-containing protein</fullName>
    </recommendedName>
</protein>
<evidence type="ECO:0000256" key="3">
    <source>
        <dbReference type="ARBA" id="ARBA00022840"/>
    </source>
</evidence>
<dbReference type="PANTHER" id="PTHR45626:SF22">
    <property type="entry name" value="DNA REPAIR PROTEIN RAD5"/>
    <property type="match status" value="1"/>
</dbReference>
<dbReference type="PANTHER" id="PTHR45626">
    <property type="entry name" value="TRANSCRIPTION TERMINATION FACTOR 2-RELATED"/>
    <property type="match status" value="1"/>
</dbReference>
<dbReference type="GO" id="GO:0005634">
    <property type="term" value="C:nucleus"/>
    <property type="evidence" value="ECO:0007669"/>
    <property type="project" value="TreeGrafter"/>
</dbReference>
<dbReference type="Pfam" id="PF00176">
    <property type="entry name" value="SNF2-rel_dom"/>
    <property type="match status" value="1"/>
</dbReference>
<dbReference type="InterPro" id="IPR027417">
    <property type="entry name" value="P-loop_NTPase"/>
</dbReference>
<reference evidence="6" key="1">
    <citation type="journal article" date="2015" name="PLoS Genet.">
        <title>The dynamic genome and transcriptome of the human fungal pathogen Blastomyces and close relative Emmonsia.</title>
        <authorList>
            <person name="Munoz J.F."/>
            <person name="Gauthier G.M."/>
            <person name="Desjardins C.A."/>
            <person name="Gallo J.E."/>
            <person name="Holder J."/>
            <person name="Sullivan T.D."/>
            <person name="Marty A.J."/>
            <person name="Carmen J.C."/>
            <person name="Chen Z."/>
            <person name="Ding L."/>
            <person name="Gujja S."/>
            <person name="Magrini V."/>
            <person name="Misas E."/>
            <person name="Mitreva M."/>
            <person name="Priest M."/>
            <person name="Saif S."/>
            <person name="Whiston E.A."/>
            <person name="Young S."/>
            <person name="Zeng Q."/>
            <person name="Goldman W.E."/>
            <person name="Mardis E.R."/>
            <person name="Taylor J.W."/>
            <person name="McEwen J.G."/>
            <person name="Clay O.K."/>
            <person name="Klein B.S."/>
            <person name="Cuomo C.A."/>
        </authorList>
    </citation>
    <scope>NUCLEOTIDE SEQUENCE [LARGE SCALE GENOMIC DNA]</scope>
    <source>
        <strain evidence="6">UAMH 139</strain>
    </source>
</reference>
<sequence length="483" mass="55396">MQTSPNDTFKESQLEIKDLSPQAILSEDFNHAYLLLRFFQCQTKKSKGNNQKHQSKSAETVTYVKDNENILKTTMELSSDENHLNNLTKHYIDAHAVFNEDDFTDNSNKGTDNHQFFENPHQTKMVGNVASRKTEMCGKLFSTLLCQVLDFLRAKCRVKFEDLQNSDQASHDFVDNMISYIEAEEIISYIEAEEKICLRLDHLDPTVKLNNGCKITLMTWQVQEINFILTREKKNIDEGDLADECDLSKTIQMLTAIYMTVTTCEIIKPILILCPVNIIHVMCDNIDDPTKKNLIIDSDEMASFLDELWNTPAIAAKTIIVTRHLNSKKTCKYLKAFNQLVLDEAHHVKSISTETHSIVQSMVYKHIWFNTATLTLNKVTDLISYLNLVWQKNWAQFLPAPASVNKEISEDKKESGDDEQAHKTQFNPEFICEEFCNAVISEDNISVQLLSSSIFKLLLIKGEMLIDDAFEIISKILKILFLK</sequence>
<comment type="caution">
    <text evidence="5">The sequence shown here is derived from an EMBL/GenBank/DDBJ whole genome shotgun (WGS) entry which is preliminary data.</text>
</comment>
<dbReference type="InterPro" id="IPR000330">
    <property type="entry name" value="SNF2_N"/>
</dbReference>
<dbReference type="GO" id="GO:0008094">
    <property type="term" value="F:ATP-dependent activity, acting on DNA"/>
    <property type="evidence" value="ECO:0007669"/>
    <property type="project" value="TreeGrafter"/>
</dbReference>
<gene>
    <name evidence="5" type="ORF">EMPG_12897</name>
</gene>
<name>A0A0H1BS20_9EURO</name>
<proteinExistence type="predicted"/>
<dbReference type="STRING" id="2060906.A0A0H1BS20"/>
<accession>A0A0H1BS20</accession>
<feature type="domain" description="SNF2 N-terminal" evidence="4">
    <location>
        <begin position="221"/>
        <end position="397"/>
    </location>
</feature>
<evidence type="ECO:0000256" key="1">
    <source>
        <dbReference type="ARBA" id="ARBA00022741"/>
    </source>
</evidence>
<dbReference type="GO" id="GO:0006281">
    <property type="term" value="P:DNA repair"/>
    <property type="evidence" value="ECO:0007669"/>
    <property type="project" value="TreeGrafter"/>
</dbReference>
<keyword evidence="3" id="KW-0067">ATP-binding</keyword>
<dbReference type="EMBL" id="LDEV01001245">
    <property type="protein sequence ID" value="KLJ11956.1"/>
    <property type="molecule type" value="Genomic_DNA"/>
</dbReference>
<evidence type="ECO:0000256" key="2">
    <source>
        <dbReference type="ARBA" id="ARBA00022801"/>
    </source>
</evidence>
<dbReference type="InterPro" id="IPR050628">
    <property type="entry name" value="SNF2_RAD54_helicase_TF"/>
</dbReference>
<keyword evidence="1" id="KW-0547">Nucleotide-binding</keyword>
<keyword evidence="6" id="KW-1185">Reference proteome</keyword>
<evidence type="ECO:0000313" key="5">
    <source>
        <dbReference type="EMBL" id="KLJ11956.1"/>
    </source>
</evidence>
<organism evidence="5 6">
    <name type="scientific">Blastomyces silverae</name>
    <dbReference type="NCBI Taxonomy" id="2060906"/>
    <lineage>
        <taxon>Eukaryota</taxon>
        <taxon>Fungi</taxon>
        <taxon>Dikarya</taxon>
        <taxon>Ascomycota</taxon>
        <taxon>Pezizomycotina</taxon>
        <taxon>Eurotiomycetes</taxon>
        <taxon>Eurotiomycetidae</taxon>
        <taxon>Onygenales</taxon>
        <taxon>Ajellomycetaceae</taxon>
        <taxon>Blastomyces</taxon>
    </lineage>
</organism>
<dbReference type="GO" id="GO:0016787">
    <property type="term" value="F:hydrolase activity"/>
    <property type="evidence" value="ECO:0007669"/>
    <property type="project" value="UniProtKB-KW"/>
</dbReference>
<dbReference type="AlphaFoldDB" id="A0A0H1BS20"/>
<dbReference type="OrthoDB" id="4170557at2759"/>
<dbReference type="InterPro" id="IPR038718">
    <property type="entry name" value="SNF2-like_sf"/>
</dbReference>
<evidence type="ECO:0000313" key="6">
    <source>
        <dbReference type="Proteomes" id="UP000053573"/>
    </source>
</evidence>